<dbReference type="EMBL" id="JACGWS010000010">
    <property type="protein sequence ID" value="MBC8756244.1"/>
    <property type="molecule type" value="Genomic_DNA"/>
</dbReference>
<accession>A0ABR7QD35</accession>
<gene>
    <name evidence="4" type="ORF">H2O64_16330</name>
</gene>
<keyword evidence="2 3" id="KW-0802">TPR repeat</keyword>
<dbReference type="PROSITE" id="PS51257">
    <property type="entry name" value="PROKAR_LIPOPROTEIN"/>
    <property type="match status" value="1"/>
</dbReference>
<dbReference type="InterPro" id="IPR011990">
    <property type="entry name" value="TPR-like_helical_dom_sf"/>
</dbReference>
<dbReference type="SUPFAM" id="SSF48452">
    <property type="entry name" value="TPR-like"/>
    <property type="match status" value="1"/>
</dbReference>
<dbReference type="PANTHER" id="PTHR44858">
    <property type="entry name" value="TETRATRICOPEPTIDE REPEAT PROTEIN 6"/>
    <property type="match status" value="1"/>
</dbReference>
<evidence type="ECO:0000256" key="1">
    <source>
        <dbReference type="ARBA" id="ARBA00022737"/>
    </source>
</evidence>
<name>A0ABR7QD35_9FLAO</name>
<sequence>MKTPIHKILIAISLLITATSCDVTSAEDYYDDATELSANFKWEEAILLLDKAIEKKPTFRLALIQRGFGKALWLEDYEGGIEDFKKVLTIDPDNTLALYYIGLTYDDQQQYVKGIEYLSKALLTEGVQKTISIEENLKLDGDYDKESLFTVDVSNIYYERGLAYVRTEKYDKAIVDLRKVVTAGAYLRDSYFLLGEAYLGKKDTINACQNFSESAKLGDEEASKMLTKYCNKTNE</sequence>
<evidence type="ECO:0000313" key="4">
    <source>
        <dbReference type="EMBL" id="MBC8756244.1"/>
    </source>
</evidence>
<keyword evidence="1" id="KW-0677">Repeat</keyword>
<organism evidence="4 5">
    <name type="scientific">Kordia aestuariivivens</name>
    <dbReference type="NCBI Taxonomy" id="2759037"/>
    <lineage>
        <taxon>Bacteria</taxon>
        <taxon>Pseudomonadati</taxon>
        <taxon>Bacteroidota</taxon>
        <taxon>Flavobacteriia</taxon>
        <taxon>Flavobacteriales</taxon>
        <taxon>Flavobacteriaceae</taxon>
        <taxon>Kordia</taxon>
    </lineage>
</organism>
<evidence type="ECO:0000256" key="3">
    <source>
        <dbReference type="PROSITE-ProRule" id="PRU00339"/>
    </source>
</evidence>
<dbReference type="PROSITE" id="PS50005">
    <property type="entry name" value="TPR"/>
    <property type="match status" value="1"/>
</dbReference>
<reference evidence="4 5" key="1">
    <citation type="submission" date="2020-07" db="EMBL/GenBank/DDBJ databases">
        <title>Description of Kordia aestuariivivens sp. nov., isolated from a tidal flat.</title>
        <authorList>
            <person name="Park S."/>
            <person name="Yoon J.-H."/>
        </authorList>
    </citation>
    <scope>NUCLEOTIDE SEQUENCE [LARGE SCALE GENOMIC DNA]</scope>
    <source>
        <strain evidence="4 5">YSTF-M3</strain>
    </source>
</reference>
<dbReference type="SMART" id="SM00028">
    <property type="entry name" value="TPR"/>
    <property type="match status" value="5"/>
</dbReference>
<dbReference type="InterPro" id="IPR019734">
    <property type="entry name" value="TPR_rpt"/>
</dbReference>
<dbReference type="InterPro" id="IPR050498">
    <property type="entry name" value="Ycf3"/>
</dbReference>
<comment type="caution">
    <text evidence="4">The sequence shown here is derived from an EMBL/GenBank/DDBJ whole genome shotgun (WGS) entry which is preliminary data.</text>
</comment>
<dbReference type="RefSeq" id="WP_187563285.1">
    <property type="nucleotide sequence ID" value="NZ_JACGWS010000010.1"/>
</dbReference>
<protein>
    <recommendedName>
        <fullName evidence="6">Tetratricopeptide repeat protein</fullName>
    </recommendedName>
</protein>
<dbReference type="PANTHER" id="PTHR44858:SF1">
    <property type="entry name" value="UDP-N-ACETYLGLUCOSAMINE--PEPTIDE N-ACETYLGLUCOSAMINYLTRANSFERASE SPINDLY-RELATED"/>
    <property type="match status" value="1"/>
</dbReference>
<dbReference type="Gene3D" id="1.25.40.10">
    <property type="entry name" value="Tetratricopeptide repeat domain"/>
    <property type="match status" value="2"/>
</dbReference>
<keyword evidence="5" id="KW-1185">Reference proteome</keyword>
<dbReference type="Pfam" id="PF13181">
    <property type="entry name" value="TPR_8"/>
    <property type="match status" value="1"/>
</dbReference>
<evidence type="ECO:0000313" key="5">
    <source>
        <dbReference type="Proteomes" id="UP000619238"/>
    </source>
</evidence>
<evidence type="ECO:0000256" key="2">
    <source>
        <dbReference type="ARBA" id="ARBA00022803"/>
    </source>
</evidence>
<dbReference type="Proteomes" id="UP000619238">
    <property type="component" value="Unassembled WGS sequence"/>
</dbReference>
<evidence type="ECO:0008006" key="6">
    <source>
        <dbReference type="Google" id="ProtNLM"/>
    </source>
</evidence>
<feature type="repeat" description="TPR" evidence="3">
    <location>
        <begin position="154"/>
        <end position="187"/>
    </location>
</feature>
<proteinExistence type="predicted"/>